<feature type="transmembrane region" description="Helical" evidence="1">
    <location>
        <begin position="31"/>
        <end position="48"/>
    </location>
</feature>
<proteinExistence type="predicted"/>
<dbReference type="AlphaFoldDB" id="A0A328U6B6"/>
<name>A0A328U6B6_9BACL</name>
<dbReference type="RefSeq" id="WP_112881254.1">
    <property type="nucleotide sequence ID" value="NZ_QLUW01000001.1"/>
</dbReference>
<evidence type="ECO:0000313" key="2">
    <source>
        <dbReference type="EMBL" id="RAP78129.1"/>
    </source>
</evidence>
<comment type="caution">
    <text evidence="2">The sequence shown here is derived from an EMBL/GenBank/DDBJ whole genome shotgun (WGS) entry which is preliminary data.</text>
</comment>
<dbReference type="Proteomes" id="UP000249260">
    <property type="component" value="Unassembled WGS sequence"/>
</dbReference>
<feature type="transmembrane region" description="Helical" evidence="1">
    <location>
        <begin position="60"/>
        <end position="81"/>
    </location>
</feature>
<keyword evidence="3" id="KW-1185">Reference proteome</keyword>
<dbReference type="EMBL" id="QLUW01000001">
    <property type="protein sequence ID" value="RAP78129.1"/>
    <property type="molecule type" value="Genomic_DNA"/>
</dbReference>
<accession>A0A328U6B6</accession>
<keyword evidence="1" id="KW-0812">Transmembrane</keyword>
<sequence length="99" mass="11035">MGETVKKALWCTLYSLGCGLMLAIFPNVKTGINFIFSILALVIGIFYFKRATSLRSRIVFVVMTLIFFLLFTVVIAIVVYIRSHPMPAAAAWTMVPGLE</sequence>
<evidence type="ECO:0000256" key="1">
    <source>
        <dbReference type="SAM" id="Phobius"/>
    </source>
</evidence>
<gene>
    <name evidence="2" type="ORF">DL346_06750</name>
</gene>
<reference evidence="2 3" key="1">
    <citation type="submission" date="2018-06" db="EMBL/GenBank/DDBJ databases">
        <title>Paenibacillus montanisoli sp. nov., isolated from mountain area soil.</title>
        <authorList>
            <person name="Wu M."/>
        </authorList>
    </citation>
    <scope>NUCLEOTIDE SEQUENCE [LARGE SCALE GENOMIC DNA]</scope>
    <source>
        <strain evidence="2 3">RA17</strain>
    </source>
</reference>
<keyword evidence="1" id="KW-0472">Membrane</keyword>
<organism evidence="2 3">
    <name type="scientific">Paenibacillus montanisoli</name>
    <dbReference type="NCBI Taxonomy" id="2081970"/>
    <lineage>
        <taxon>Bacteria</taxon>
        <taxon>Bacillati</taxon>
        <taxon>Bacillota</taxon>
        <taxon>Bacilli</taxon>
        <taxon>Bacillales</taxon>
        <taxon>Paenibacillaceae</taxon>
        <taxon>Paenibacillus</taxon>
    </lineage>
</organism>
<keyword evidence="1" id="KW-1133">Transmembrane helix</keyword>
<evidence type="ECO:0000313" key="3">
    <source>
        <dbReference type="Proteomes" id="UP000249260"/>
    </source>
</evidence>
<dbReference type="OrthoDB" id="2628000at2"/>
<feature type="transmembrane region" description="Helical" evidence="1">
    <location>
        <begin position="7"/>
        <end position="25"/>
    </location>
</feature>
<protein>
    <submittedName>
        <fullName evidence="2">Uncharacterized protein</fullName>
    </submittedName>
</protein>